<dbReference type="PANTHER" id="PTHR19359:SF41">
    <property type="entry name" value="GEO08203P1"/>
    <property type="match status" value="1"/>
</dbReference>
<evidence type="ECO:0000313" key="10">
    <source>
        <dbReference type="EMBL" id="CAL4162432.1"/>
    </source>
</evidence>
<protein>
    <recommendedName>
        <fullName evidence="9">Cytochrome b5 heme-binding domain-containing protein</fullName>
    </recommendedName>
</protein>
<accession>A0AAV2S3U4</accession>
<dbReference type="PROSITE" id="PS00191">
    <property type="entry name" value="CYTOCHROME_B5_1"/>
    <property type="match status" value="1"/>
</dbReference>
<evidence type="ECO:0000256" key="4">
    <source>
        <dbReference type="ARBA" id="ARBA00022723"/>
    </source>
</evidence>
<dbReference type="FunFam" id="3.10.120.10:FF:000002">
    <property type="entry name" value="Cytochrome b5 type B"/>
    <property type="match status" value="1"/>
</dbReference>
<organism evidence="10 11">
    <name type="scientific">Meganyctiphanes norvegica</name>
    <name type="common">Northern krill</name>
    <name type="synonym">Thysanopoda norvegica</name>
    <dbReference type="NCBI Taxonomy" id="48144"/>
    <lineage>
        <taxon>Eukaryota</taxon>
        <taxon>Metazoa</taxon>
        <taxon>Ecdysozoa</taxon>
        <taxon>Arthropoda</taxon>
        <taxon>Crustacea</taxon>
        <taxon>Multicrustacea</taxon>
        <taxon>Malacostraca</taxon>
        <taxon>Eumalacostraca</taxon>
        <taxon>Eucarida</taxon>
        <taxon>Euphausiacea</taxon>
        <taxon>Euphausiidae</taxon>
        <taxon>Meganyctiphanes</taxon>
    </lineage>
</organism>
<evidence type="ECO:0000256" key="7">
    <source>
        <dbReference type="ARBA" id="ARBA00038168"/>
    </source>
</evidence>
<dbReference type="Proteomes" id="UP001497623">
    <property type="component" value="Unassembled WGS sequence"/>
</dbReference>
<dbReference type="SUPFAM" id="SSF55856">
    <property type="entry name" value="Cytochrome b5-like heme/steroid binding domain"/>
    <property type="match status" value="1"/>
</dbReference>
<evidence type="ECO:0000256" key="5">
    <source>
        <dbReference type="ARBA" id="ARBA00023004"/>
    </source>
</evidence>
<keyword evidence="3" id="KW-0812">Transmembrane</keyword>
<proteinExistence type="inferred from homology"/>
<dbReference type="Pfam" id="PF00173">
    <property type="entry name" value="Cyt-b5"/>
    <property type="match status" value="1"/>
</dbReference>
<feature type="domain" description="Cytochrome b5 heme-binding" evidence="9">
    <location>
        <begin position="56"/>
        <end position="132"/>
    </location>
</feature>
<reference evidence="10 11" key="1">
    <citation type="submission" date="2024-05" db="EMBL/GenBank/DDBJ databases">
        <authorList>
            <person name="Wallberg A."/>
        </authorList>
    </citation>
    <scope>NUCLEOTIDE SEQUENCE [LARGE SCALE GENOMIC DNA]</scope>
</reference>
<evidence type="ECO:0000256" key="1">
    <source>
        <dbReference type="ARBA" id="ARBA00004370"/>
    </source>
</evidence>
<sequence>MKYAYGRVPLYMLQPKAVVEIASQTLAFASQALGYRDPSVVTKVEKERQKDTESQLPIYTLAEVQNHDIMSDCWIILYDKVYDVTDFMMEHPGGEELLMEHAGRDATLSFRGVGHSAAAIQSLTEYLVGILPQEERIFSGDGPCQWATL</sequence>
<evidence type="ECO:0000259" key="9">
    <source>
        <dbReference type="PROSITE" id="PS50255"/>
    </source>
</evidence>
<dbReference type="GO" id="GO:0046872">
    <property type="term" value="F:metal ion binding"/>
    <property type="evidence" value="ECO:0007669"/>
    <property type="project" value="UniProtKB-UniRule"/>
</dbReference>
<comment type="caution">
    <text evidence="10">The sequence shown here is derived from an EMBL/GenBank/DDBJ whole genome shotgun (WGS) entry which is preliminary data.</text>
</comment>
<evidence type="ECO:0000256" key="3">
    <source>
        <dbReference type="ARBA" id="ARBA00022692"/>
    </source>
</evidence>
<dbReference type="SMART" id="SM01117">
    <property type="entry name" value="Cyt-b5"/>
    <property type="match status" value="1"/>
</dbReference>
<gene>
    <name evidence="10" type="ORF">MNOR_LOCUS32826</name>
</gene>
<dbReference type="PRINTS" id="PR00363">
    <property type="entry name" value="CYTOCHROMEB5"/>
</dbReference>
<name>A0AAV2S3U4_MEGNR</name>
<dbReference type="InterPro" id="IPR036400">
    <property type="entry name" value="Cyt_B5-like_heme/steroid_sf"/>
</dbReference>
<dbReference type="GO" id="GO:0020037">
    <property type="term" value="F:heme binding"/>
    <property type="evidence" value="ECO:0007669"/>
    <property type="project" value="UniProtKB-UniRule"/>
</dbReference>
<keyword evidence="11" id="KW-1185">Reference proteome</keyword>
<dbReference type="EMBL" id="CAXKWB010045557">
    <property type="protein sequence ID" value="CAL4162432.1"/>
    <property type="molecule type" value="Genomic_DNA"/>
</dbReference>
<evidence type="ECO:0000256" key="6">
    <source>
        <dbReference type="ARBA" id="ARBA00023136"/>
    </source>
</evidence>
<dbReference type="InterPro" id="IPR050668">
    <property type="entry name" value="Cytochrome_b5"/>
</dbReference>
<dbReference type="InterPro" id="IPR018506">
    <property type="entry name" value="Cyt_B5_heme-BS"/>
</dbReference>
<evidence type="ECO:0000313" key="11">
    <source>
        <dbReference type="Proteomes" id="UP001497623"/>
    </source>
</evidence>
<keyword evidence="2 8" id="KW-0349">Heme</keyword>
<dbReference type="PROSITE" id="PS50255">
    <property type="entry name" value="CYTOCHROME_B5_2"/>
    <property type="match status" value="1"/>
</dbReference>
<keyword evidence="4 8" id="KW-0479">Metal-binding</keyword>
<dbReference type="GO" id="GO:0016020">
    <property type="term" value="C:membrane"/>
    <property type="evidence" value="ECO:0007669"/>
    <property type="project" value="UniProtKB-SubCell"/>
</dbReference>
<evidence type="ECO:0000256" key="2">
    <source>
        <dbReference type="ARBA" id="ARBA00022617"/>
    </source>
</evidence>
<dbReference type="Gene3D" id="3.10.120.10">
    <property type="entry name" value="Cytochrome b5-like heme/steroid binding domain"/>
    <property type="match status" value="1"/>
</dbReference>
<comment type="subcellular location">
    <subcellularLocation>
        <location evidence="1">Membrane</location>
    </subcellularLocation>
</comment>
<dbReference type="InterPro" id="IPR001199">
    <property type="entry name" value="Cyt_B5-like_heme/steroid-bd"/>
</dbReference>
<dbReference type="AlphaFoldDB" id="A0AAV2S3U4"/>
<dbReference type="PANTHER" id="PTHR19359">
    <property type="entry name" value="CYTOCHROME B5"/>
    <property type="match status" value="1"/>
</dbReference>
<evidence type="ECO:0000256" key="8">
    <source>
        <dbReference type="RuleBase" id="RU362121"/>
    </source>
</evidence>
<keyword evidence="5 8" id="KW-0408">Iron</keyword>
<comment type="similarity">
    <text evidence="7 8">Belongs to the cytochrome b5 family.</text>
</comment>
<keyword evidence="6" id="KW-0472">Membrane</keyword>